<feature type="transmembrane region" description="Helical" evidence="1">
    <location>
        <begin position="212"/>
        <end position="230"/>
    </location>
</feature>
<feature type="transmembrane region" description="Helical" evidence="1">
    <location>
        <begin position="12"/>
        <end position="30"/>
    </location>
</feature>
<evidence type="ECO:0000256" key="1">
    <source>
        <dbReference type="SAM" id="Phobius"/>
    </source>
</evidence>
<sequence>MSKGKSQKLQWVLIIVIGALLGFGVSYFGMSNSGKLNFEGISVGLFRLDVIHMLFLLASVGTWAASVRYCLKFNQEEDKEKGEKLLSSSMMLNTFGTYTAIVGSMTLLSQMIIEDLHGKPVLALLIISILLVLAHIRLQSLLFKVFNRNFPKRVFDTGRPFGAKQAYMDKLDEAEKFIVYKASYRAFNMINNTLYALVFVTFAYSALSSFQLFPFLLLLVLFIVNNLAYYKETQKFQ</sequence>
<keyword evidence="1" id="KW-0472">Membrane</keyword>
<dbReference type="RefSeq" id="WP_046231161.1">
    <property type="nucleotide sequence ID" value="NZ_FONN01000036.1"/>
</dbReference>
<feature type="transmembrane region" description="Helical" evidence="1">
    <location>
        <begin position="119"/>
        <end position="138"/>
    </location>
</feature>
<evidence type="ECO:0000313" key="3">
    <source>
        <dbReference type="Proteomes" id="UP000183410"/>
    </source>
</evidence>
<dbReference type="Pfam" id="PF11368">
    <property type="entry name" value="DUF3169"/>
    <property type="match status" value="1"/>
</dbReference>
<dbReference type="Proteomes" id="UP000183410">
    <property type="component" value="Unassembled WGS sequence"/>
</dbReference>
<evidence type="ECO:0008006" key="4">
    <source>
        <dbReference type="Google" id="ProtNLM"/>
    </source>
</evidence>
<feature type="transmembrane region" description="Helical" evidence="1">
    <location>
        <begin position="186"/>
        <end position="206"/>
    </location>
</feature>
<protein>
    <recommendedName>
        <fullName evidence="4">DUF3169 family protein</fullName>
    </recommendedName>
</protein>
<dbReference type="OrthoDB" id="2663771at2"/>
<dbReference type="AlphaFoldDB" id="A0A1I2IJW1"/>
<feature type="transmembrane region" description="Helical" evidence="1">
    <location>
        <begin position="50"/>
        <end position="71"/>
    </location>
</feature>
<evidence type="ECO:0000313" key="2">
    <source>
        <dbReference type="EMBL" id="SFF41933.1"/>
    </source>
</evidence>
<keyword evidence="1" id="KW-0812">Transmembrane</keyword>
<reference evidence="3" key="1">
    <citation type="submission" date="2016-10" db="EMBL/GenBank/DDBJ databases">
        <authorList>
            <person name="Varghese N."/>
            <person name="Submissions S."/>
        </authorList>
    </citation>
    <scope>NUCLEOTIDE SEQUENCE [LARGE SCALE GENOMIC DNA]</scope>
    <source>
        <strain evidence="3">CGMCC 1.10223</strain>
    </source>
</reference>
<keyword evidence="1" id="KW-1133">Transmembrane helix</keyword>
<organism evidence="2 3">
    <name type="scientific">Paenibacillus algorifonticola</name>
    <dbReference type="NCBI Taxonomy" id="684063"/>
    <lineage>
        <taxon>Bacteria</taxon>
        <taxon>Bacillati</taxon>
        <taxon>Bacillota</taxon>
        <taxon>Bacilli</taxon>
        <taxon>Bacillales</taxon>
        <taxon>Paenibacillaceae</taxon>
        <taxon>Paenibacillus</taxon>
    </lineage>
</organism>
<name>A0A1I2IJW1_9BACL</name>
<accession>A0A1I2IJW1</accession>
<keyword evidence="3" id="KW-1185">Reference proteome</keyword>
<dbReference type="InterPro" id="IPR021509">
    <property type="entry name" value="DUF3169"/>
</dbReference>
<dbReference type="EMBL" id="FONN01000036">
    <property type="protein sequence ID" value="SFF41933.1"/>
    <property type="molecule type" value="Genomic_DNA"/>
</dbReference>
<feature type="transmembrane region" description="Helical" evidence="1">
    <location>
        <begin position="92"/>
        <end position="113"/>
    </location>
</feature>
<gene>
    <name evidence="2" type="ORF">SAMN04487969_13655</name>
</gene>
<proteinExistence type="predicted"/>